<dbReference type="EMBL" id="JAQQWL010000013">
    <property type="protein sequence ID" value="KAK8042805.1"/>
    <property type="molecule type" value="Genomic_DNA"/>
</dbReference>
<evidence type="ECO:0008006" key="3">
    <source>
        <dbReference type="Google" id="ProtNLM"/>
    </source>
</evidence>
<gene>
    <name evidence="1" type="ORF">PG994_013288</name>
</gene>
<evidence type="ECO:0000313" key="1">
    <source>
        <dbReference type="EMBL" id="KAK8042805.1"/>
    </source>
</evidence>
<dbReference type="Gene3D" id="1.10.510.10">
    <property type="entry name" value="Transferase(Phosphotransferase) domain 1"/>
    <property type="match status" value="1"/>
</dbReference>
<evidence type="ECO:0000313" key="2">
    <source>
        <dbReference type="Proteomes" id="UP001480595"/>
    </source>
</evidence>
<dbReference type="RefSeq" id="XP_066709658.1">
    <property type="nucleotide sequence ID" value="XM_066864697.1"/>
</dbReference>
<keyword evidence="2" id="KW-1185">Reference proteome</keyword>
<comment type="caution">
    <text evidence="1">The sequence shown here is derived from an EMBL/GenBank/DDBJ whole genome shotgun (WGS) entry which is preliminary data.</text>
</comment>
<dbReference type="GeneID" id="92097760"/>
<reference evidence="1 2" key="1">
    <citation type="submission" date="2023-01" db="EMBL/GenBank/DDBJ databases">
        <title>Analysis of 21 Apiospora genomes using comparative genomics revels a genus with tremendous synthesis potential of carbohydrate active enzymes and secondary metabolites.</title>
        <authorList>
            <person name="Sorensen T."/>
        </authorList>
    </citation>
    <scope>NUCLEOTIDE SEQUENCE [LARGE SCALE GENOMIC DNA]</scope>
    <source>
        <strain evidence="1 2">CBS 135458</strain>
    </source>
</reference>
<sequence length="95" mass="10987">MSATLGREKEVFFEETDPRYDEETIGRYKMPHDEVELLTDLALKIFRYEPSERIATAEIMQHRCLRGQESEGADVTDATQGLGILQLIKVLLWPF</sequence>
<dbReference type="InterPro" id="IPR011009">
    <property type="entry name" value="Kinase-like_dom_sf"/>
</dbReference>
<accession>A0ABR1T879</accession>
<dbReference type="SUPFAM" id="SSF56112">
    <property type="entry name" value="Protein kinase-like (PK-like)"/>
    <property type="match status" value="1"/>
</dbReference>
<name>A0ABR1T879_9PEZI</name>
<proteinExistence type="predicted"/>
<organism evidence="1 2">
    <name type="scientific">Apiospora phragmitis</name>
    <dbReference type="NCBI Taxonomy" id="2905665"/>
    <lineage>
        <taxon>Eukaryota</taxon>
        <taxon>Fungi</taxon>
        <taxon>Dikarya</taxon>
        <taxon>Ascomycota</taxon>
        <taxon>Pezizomycotina</taxon>
        <taxon>Sordariomycetes</taxon>
        <taxon>Xylariomycetidae</taxon>
        <taxon>Amphisphaeriales</taxon>
        <taxon>Apiosporaceae</taxon>
        <taxon>Apiospora</taxon>
    </lineage>
</organism>
<protein>
    <recommendedName>
        <fullName evidence="3">Protein kinase domain-containing protein</fullName>
    </recommendedName>
</protein>
<dbReference type="Proteomes" id="UP001480595">
    <property type="component" value="Unassembled WGS sequence"/>
</dbReference>